<feature type="compositionally biased region" description="Acidic residues" evidence="2">
    <location>
        <begin position="88"/>
        <end position="97"/>
    </location>
</feature>
<feature type="compositionally biased region" description="Basic and acidic residues" evidence="2">
    <location>
        <begin position="288"/>
        <end position="300"/>
    </location>
</feature>
<dbReference type="Gramene" id="Kaladp0037s0272.1.v1.1">
    <property type="protein sequence ID" value="Kaladp0037s0272.1.v1.1.CDS.1"/>
    <property type="gene ID" value="Kaladp0037s0272.v1.1"/>
</dbReference>
<keyword evidence="1" id="KW-0175">Coiled coil</keyword>
<dbReference type="PANTHER" id="PTHR46327">
    <property type="entry name" value="F16F4.11 PROTEIN-RELATED"/>
    <property type="match status" value="1"/>
</dbReference>
<accession>A0A7N0TI10</accession>
<evidence type="ECO:0000313" key="5">
    <source>
        <dbReference type="Proteomes" id="UP000594263"/>
    </source>
</evidence>
<name>A0A7N0TI10_KALFE</name>
<feature type="domain" description="Myb/SANT-like DNA-binding" evidence="3">
    <location>
        <begin position="113"/>
        <end position="203"/>
    </location>
</feature>
<dbReference type="InterPro" id="IPR044822">
    <property type="entry name" value="Myb_DNA-bind_4"/>
</dbReference>
<reference evidence="4" key="1">
    <citation type="submission" date="2021-01" db="UniProtKB">
        <authorList>
            <consortium name="EnsemblPlants"/>
        </authorList>
    </citation>
    <scope>IDENTIFICATION</scope>
</reference>
<dbReference type="Proteomes" id="UP000594263">
    <property type="component" value="Unplaced"/>
</dbReference>
<evidence type="ECO:0000256" key="2">
    <source>
        <dbReference type="SAM" id="MobiDB-lite"/>
    </source>
</evidence>
<protein>
    <recommendedName>
        <fullName evidence="3">Myb/SANT-like DNA-binding domain-containing protein</fullName>
    </recommendedName>
</protein>
<dbReference type="PANTHER" id="PTHR46327:SF9">
    <property type="entry name" value="MYB_SANT-LIKE DNA-BINDING DOMAIN-CONTAINING PROTEIN"/>
    <property type="match status" value="1"/>
</dbReference>
<feature type="region of interest" description="Disordered" evidence="2">
    <location>
        <begin position="85"/>
        <end position="107"/>
    </location>
</feature>
<keyword evidence="5" id="KW-1185">Reference proteome</keyword>
<evidence type="ECO:0000256" key="1">
    <source>
        <dbReference type="SAM" id="Coils"/>
    </source>
</evidence>
<feature type="coiled-coil region" evidence="1">
    <location>
        <begin position="385"/>
        <end position="412"/>
    </location>
</feature>
<dbReference type="Gene3D" id="1.10.10.60">
    <property type="entry name" value="Homeodomain-like"/>
    <property type="match status" value="1"/>
</dbReference>
<sequence length="434" mass="49153">MDNSGLGCGFLSGLNGVMLDLESPINKNQQVQMDPSLMNHQHHVDKISGLGLGHHSMGLFESRNCNSNGISMNFGKGKAIAVTSNENTSDDDEDLDGDNCHGPNEKRRSPWHRMKWTDNVVRLLISAVACVGDDGSLDGVEGLRRKSGILQKKGKWKTVSKIMISKGCSVSPQQCEDKFNDLNKRYKRLNEILGRGTSCRVVENPALMDSMPNLSSKMKDVVRKILCSKHLFYQEMCAYHNGQRIPNCHDLDLQGLSVPLARSTLDHHGPEEEEPDEDDDPDDNDLDNNDHDIAADDSARVRKKKSPNEDNDNLLSHSGALEEIEAEMAAIVEDPTKTLVDKRECIKKRMLLLLEHRVNIQAEALEIESRHFKWLRYRHKKDGEFMKLKLENERQKLEYERMELLIHEKQLELESKKPQEGEACVGLEILSVRK</sequence>
<dbReference type="OMA" id="QTQLGHP"/>
<dbReference type="EnsemblPlants" id="Kaladp0037s0272.1.v1.1">
    <property type="protein sequence ID" value="Kaladp0037s0272.1.v1.1.CDS.1"/>
    <property type="gene ID" value="Kaladp0037s0272.v1.1"/>
</dbReference>
<feature type="region of interest" description="Disordered" evidence="2">
    <location>
        <begin position="265"/>
        <end position="316"/>
    </location>
</feature>
<feature type="compositionally biased region" description="Acidic residues" evidence="2">
    <location>
        <begin position="271"/>
        <end position="287"/>
    </location>
</feature>
<organism evidence="4 5">
    <name type="scientific">Kalanchoe fedtschenkoi</name>
    <name type="common">Lavender scallops</name>
    <name type="synonym">South American air plant</name>
    <dbReference type="NCBI Taxonomy" id="63787"/>
    <lineage>
        <taxon>Eukaryota</taxon>
        <taxon>Viridiplantae</taxon>
        <taxon>Streptophyta</taxon>
        <taxon>Embryophyta</taxon>
        <taxon>Tracheophyta</taxon>
        <taxon>Spermatophyta</taxon>
        <taxon>Magnoliopsida</taxon>
        <taxon>eudicotyledons</taxon>
        <taxon>Gunneridae</taxon>
        <taxon>Pentapetalae</taxon>
        <taxon>Saxifragales</taxon>
        <taxon>Crassulaceae</taxon>
        <taxon>Kalanchoe</taxon>
    </lineage>
</organism>
<evidence type="ECO:0000313" key="4">
    <source>
        <dbReference type="EnsemblPlants" id="Kaladp0037s0272.1.v1.1.CDS.1"/>
    </source>
</evidence>
<dbReference type="Pfam" id="PF13837">
    <property type="entry name" value="Myb_DNA-bind_4"/>
    <property type="match status" value="1"/>
</dbReference>
<proteinExistence type="predicted"/>
<evidence type="ECO:0000259" key="3">
    <source>
        <dbReference type="Pfam" id="PF13837"/>
    </source>
</evidence>
<dbReference type="AlphaFoldDB" id="A0A7N0TI10"/>